<reference evidence="1" key="2">
    <citation type="journal article" date="2015" name="Data Brief">
        <title>Shoot transcriptome of the giant reed, Arundo donax.</title>
        <authorList>
            <person name="Barrero R.A."/>
            <person name="Guerrero F.D."/>
            <person name="Moolhuijzen P."/>
            <person name="Goolsby J.A."/>
            <person name="Tidwell J."/>
            <person name="Bellgard S.E."/>
            <person name="Bellgard M.I."/>
        </authorList>
    </citation>
    <scope>NUCLEOTIDE SEQUENCE</scope>
    <source>
        <tissue evidence="1">Shoot tissue taken approximately 20 cm above the soil surface</tissue>
    </source>
</reference>
<dbReference type="AlphaFoldDB" id="A0A0A9DPJ0"/>
<organism evidence="1">
    <name type="scientific">Arundo donax</name>
    <name type="common">Giant reed</name>
    <name type="synonym">Donax arundinaceus</name>
    <dbReference type="NCBI Taxonomy" id="35708"/>
    <lineage>
        <taxon>Eukaryota</taxon>
        <taxon>Viridiplantae</taxon>
        <taxon>Streptophyta</taxon>
        <taxon>Embryophyta</taxon>
        <taxon>Tracheophyta</taxon>
        <taxon>Spermatophyta</taxon>
        <taxon>Magnoliopsida</taxon>
        <taxon>Liliopsida</taxon>
        <taxon>Poales</taxon>
        <taxon>Poaceae</taxon>
        <taxon>PACMAD clade</taxon>
        <taxon>Arundinoideae</taxon>
        <taxon>Arundineae</taxon>
        <taxon>Arundo</taxon>
    </lineage>
</organism>
<proteinExistence type="predicted"/>
<accession>A0A0A9DPJ0</accession>
<reference evidence="1" key="1">
    <citation type="submission" date="2014-09" db="EMBL/GenBank/DDBJ databases">
        <authorList>
            <person name="Magalhaes I.L.F."/>
            <person name="Oliveira U."/>
            <person name="Santos F.R."/>
            <person name="Vidigal T.H.D.A."/>
            <person name="Brescovit A.D."/>
            <person name="Santos A.J."/>
        </authorList>
    </citation>
    <scope>NUCLEOTIDE SEQUENCE</scope>
    <source>
        <tissue evidence="1">Shoot tissue taken approximately 20 cm above the soil surface</tissue>
    </source>
</reference>
<dbReference type="EMBL" id="GBRH01210325">
    <property type="protein sequence ID" value="JAD87570.1"/>
    <property type="molecule type" value="Transcribed_RNA"/>
</dbReference>
<protein>
    <submittedName>
        <fullName evidence="1">Uncharacterized protein</fullName>
    </submittedName>
</protein>
<name>A0A0A9DPJ0_ARUDO</name>
<sequence>MQGSVMEEQVGSFTYMLQLPHLQNNLYMTTRRLTEIEGSSIERAMYGSTIWSVRTVNSNHEP</sequence>
<evidence type="ECO:0000313" key="1">
    <source>
        <dbReference type="EMBL" id="JAD87570.1"/>
    </source>
</evidence>